<gene>
    <name evidence="3" type="ORF">HGRIS_002195</name>
</gene>
<organism evidence="3 4">
    <name type="scientific">Hohenbuehelia grisea</name>
    <dbReference type="NCBI Taxonomy" id="104357"/>
    <lineage>
        <taxon>Eukaryota</taxon>
        <taxon>Fungi</taxon>
        <taxon>Dikarya</taxon>
        <taxon>Basidiomycota</taxon>
        <taxon>Agaricomycotina</taxon>
        <taxon>Agaricomycetes</taxon>
        <taxon>Agaricomycetidae</taxon>
        <taxon>Agaricales</taxon>
        <taxon>Pleurotineae</taxon>
        <taxon>Pleurotaceae</taxon>
        <taxon>Hohenbuehelia</taxon>
    </lineage>
</organism>
<dbReference type="Proteomes" id="UP001556367">
    <property type="component" value="Unassembled WGS sequence"/>
</dbReference>
<evidence type="ECO:0000313" key="3">
    <source>
        <dbReference type="EMBL" id="KAL0956022.1"/>
    </source>
</evidence>
<keyword evidence="2" id="KW-1133">Transmembrane helix</keyword>
<feature type="transmembrane region" description="Helical" evidence="2">
    <location>
        <begin position="135"/>
        <end position="159"/>
    </location>
</feature>
<proteinExistence type="predicted"/>
<keyword evidence="2" id="KW-0472">Membrane</keyword>
<feature type="region of interest" description="Disordered" evidence="1">
    <location>
        <begin position="63"/>
        <end position="128"/>
    </location>
</feature>
<evidence type="ECO:0000313" key="4">
    <source>
        <dbReference type="Proteomes" id="UP001556367"/>
    </source>
</evidence>
<keyword evidence="4" id="KW-1185">Reference proteome</keyword>
<reference evidence="4" key="1">
    <citation type="submission" date="2024-06" db="EMBL/GenBank/DDBJ databases">
        <title>Multi-omics analyses provide insights into the biosynthesis of the anticancer antibiotic pleurotin in Hohenbuehelia grisea.</title>
        <authorList>
            <person name="Weaver J.A."/>
            <person name="Alberti F."/>
        </authorList>
    </citation>
    <scope>NUCLEOTIDE SEQUENCE [LARGE SCALE GENOMIC DNA]</scope>
    <source>
        <strain evidence="4">T-177</strain>
    </source>
</reference>
<dbReference type="EMBL" id="JASNQZ010000006">
    <property type="protein sequence ID" value="KAL0956022.1"/>
    <property type="molecule type" value="Genomic_DNA"/>
</dbReference>
<protein>
    <submittedName>
        <fullName evidence="3">Uncharacterized protein</fullName>
    </submittedName>
</protein>
<feature type="compositionally biased region" description="Low complexity" evidence="1">
    <location>
        <begin position="106"/>
        <end position="125"/>
    </location>
</feature>
<evidence type="ECO:0000256" key="2">
    <source>
        <dbReference type="SAM" id="Phobius"/>
    </source>
</evidence>
<comment type="caution">
    <text evidence="3">The sequence shown here is derived from an EMBL/GenBank/DDBJ whole genome shotgun (WGS) entry which is preliminary data.</text>
</comment>
<name>A0ABR3JJZ7_9AGAR</name>
<keyword evidence="2" id="KW-0812">Transmembrane</keyword>
<evidence type="ECO:0000256" key="1">
    <source>
        <dbReference type="SAM" id="MobiDB-lite"/>
    </source>
</evidence>
<accession>A0ABR3JJZ7</accession>
<sequence length="585" mass="62355">MSPLPALQELYAAPTSRIAKDIALDPVNSSASYDESTTTKTLFRVVARRRLWHGFNLRAGNDDRPPRLTIRVAGPQSPSPTLAAERDPNPPPPYTPSVVLHATIVPSSEIPSSRPASGSSGSSSRTRPKMTSSDIALIVATVVLSVIFCAILGVIYRVLRQRKGGFMLPRSMCIKRKVLLKRGTGGARGFKAQSGGLGLSSEDADWCIATLKKDLKTEQLEGSDSDEKMVNDKVPPEPTAFALDTQEKRHTNSAKPVAEELHRDAHFAVQDLDTSTVAIPDLASQDKGFQERIQTEEEDIASALNIALRASQECDLNLDGSSVDAEPYPLPSGCSMESFDSERDIAHGYALGSPCDLGPQEALETAFAISMSPDSSTGSAERLSLADMSSADTESMVEVVELLKRSQTRSIEMQRGLLVTLSPTIEAASCFTPNPYIVITDEAEGQPDPQPNAPVVADPSTEVQEPFDACTTEQAIASIINSGATENLSASSSTLLVPLPSLVVTHPSSGSLAAMGASLSTVSVDLGDFPNPPAKTPLPRVEVTVPVADIDFPVYFWDEDAGKLTVQGGGGSLMDQVDQFIAMYD</sequence>